<dbReference type="PROSITE" id="PS01330">
    <property type="entry name" value="PABS_1"/>
    <property type="match status" value="1"/>
</dbReference>
<dbReference type="CDD" id="cd02440">
    <property type="entry name" value="AdoMet_MTases"/>
    <property type="match status" value="1"/>
</dbReference>
<feature type="binding site" evidence="5">
    <location>
        <begin position="146"/>
        <end position="147"/>
    </location>
    <ligand>
        <name>S-methyl-5'-thioadenosine</name>
        <dbReference type="ChEBI" id="CHEBI:17509"/>
    </ligand>
</feature>
<dbReference type="Gene3D" id="2.30.140.10">
    <property type="entry name" value="Spermidine synthase, tetramerisation domain"/>
    <property type="match status" value="1"/>
</dbReference>
<dbReference type="Gene3D" id="3.40.50.150">
    <property type="entry name" value="Vaccinia Virus protein VP39"/>
    <property type="match status" value="1"/>
</dbReference>
<evidence type="ECO:0000259" key="7">
    <source>
        <dbReference type="PROSITE" id="PS51006"/>
    </source>
</evidence>
<keyword evidence="9" id="KW-1185">Reference proteome</keyword>
<dbReference type="InterPro" id="IPR030373">
    <property type="entry name" value="PABS_CS"/>
</dbReference>
<feature type="active site" description="Proton acceptor" evidence="5 6">
    <location>
        <position position="168"/>
    </location>
</feature>
<protein>
    <recommendedName>
        <fullName evidence="5">Polyamine aminopropyltransferase</fullName>
    </recommendedName>
    <alternativeName>
        <fullName evidence="5">Putrescine aminopropyltransferase</fullName>
        <shortName evidence="5">PAPT</shortName>
    </alternativeName>
    <alternativeName>
        <fullName evidence="5">Spermidine synthase</fullName>
        <shortName evidence="5">SPDS</shortName>
        <shortName evidence="5">SPDSY</shortName>
        <ecNumber evidence="5">2.5.1.16</ecNumber>
    </alternativeName>
</protein>
<reference evidence="8 9" key="2">
    <citation type="submission" date="2018-04" db="EMBL/GenBank/DDBJ databases">
        <title>Thauera lacus sp. nov., isolated from an saline lake in Inner Mongolia, China.</title>
        <authorList>
            <person name="Liang Q.-Y."/>
        </authorList>
    </citation>
    <scope>NUCLEOTIDE SEQUENCE [LARGE SCALE GENOMIC DNA]</scope>
    <source>
        <strain evidence="8 9">D20</strain>
    </source>
</reference>
<name>A0A2T4IIB6_9RHOO</name>
<dbReference type="SUPFAM" id="SSF53335">
    <property type="entry name" value="S-adenosyl-L-methionine-dependent methyltransferases"/>
    <property type="match status" value="1"/>
</dbReference>
<feature type="binding site" evidence="5">
    <location>
        <position position="175"/>
    </location>
    <ligand>
        <name>S-methyl-5'-thioadenosine</name>
        <dbReference type="ChEBI" id="CHEBI:17509"/>
    </ligand>
</feature>
<feature type="binding site" evidence="5">
    <location>
        <position position="70"/>
    </location>
    <ligand>
        <name>spermidine</name>
        <dbReference type="ChEBI" id="CHEBI:57834"/>
    </ligand>
</feature>
<sequence length="294" mass="33118">MEEGRVVPDEELLSEWLNDDAGFFYRRGRLLEEGQTAFQRYEVWETPQFGKLFRLDGYFMTSERDEFFYHENLIHVGALTHPEPRSALVIGGGDGGSAEELFKHPSMEKVVLVELDGKVVDIAREHLQAVHHGALDDPRLELRIEDGLRYVREVAPACGQRFDLIVLDLTDPIGPAEELYGEAFLRQCKALLNPGGALTLHIGAPIFQPARVRGLVDGLRRVYARVSPYFLYIPLYGSLWGMACASDTLAPQELSPGEIDARIAERRLSRLRHYNGAVHSAQFALPNHLRELLG</sequence>
<accession>A0A2T4IIB6</accession>
<comment type="similarity">
    <text evidence="1 5">Belongs to the spermidine/spermine synthase family.</text>
</comment>
<evidence type="ECO:0000313" key="9">
    <source>
        <dbReference type="Proteomes" id="UP000241193"/>
    </source>
</evidence>
<dbReference type="AlphaFoldDB" id="A0A2T4IIB6"/>
<evidence type="ECO:0000256" key="4">
    <source>
        <dbReference type="ARBA" id="ARBA00023115"/>
    </source>
</evidence>
<feature type="domain" description="PABS" evidence="7">
    <location>
        <begin position="10"/>
        <end position="247"/>
    </location>
</feature>
<dbReference type="HAMAP" id="MF_00198">
    <property type="entry name" value="Spermidine_synth"/>
    <property type="match status" value="1"/>
</dbReference>
<gene>
    <name evidence="5" type="primary">speE</name>
    <name evidence="8" type="ORF">C8261_02160</name>
</gene>
<evidence type="ECO:0000256" key="2">
    <source>
        <dbReference type="ARBA" id="ARBA00022679"/>
    </source>
</evidence>
<feature type="binding site" evidence="5">
    <location>
        <position position="94"/>
    </location>
    <ligand>
        <name>spermidine</name>
        <dbReference type="ChEBI" id="CHEBI:57834"/>
    </ligand>
</feature>
<dbReference type="InterPro" id="IPR001045">
    <property type="entry name" value="Spermi_synthase"/>
</dbReference>
<dbReference type="Pfam" id="PF01564">
    <property type="entry name" value="Spermine_synth"/>
    <property type="match status" value="1"/>
</dbReference>
<comment type="subunit">
    <text evidence="5">Homodimer or homotetramer.</text>
</comment>
<evidence type="ECO:0000256" key="3">
    <source>
        <dbReference type="ARBA" id="ARBA00023066"/>
    </source>
</evidence>
<dbReference type="NCBIfam" id="NF002010">
    <property type="entry name" value="PRK00811.1"/>
    <property type="match status" value="1"/>
</dbReference>
<evidence type="ECO:0000256" key="1">
    <source>
        <dbReference type="ARBA" id="ARBA00007867"/>
    </source>
</evidence>
<evidence type="ECO:0000256" key="5">
    <source>
        <dbReference type="HAMAP-Rule" id="MF_00198"/>
    </source>
</evidence>
<dbReference type="GO" id="GO:0008295">
    <property type="term" value="P:spermidine biosynthetic process"/>
    <property type="evidence" value="ECO:0007669"/>
    <property type="project" value="UniProtKB-UniRule"/>
</dbReference>
<evidence type="ECO:0000313" key="8">
    <source>
        <dbReference type="EMBL" id="PTD97508.1"/>
    </source>
</evidence>
<comment type="caution">
    <text evidence="8">The sequence shown here is derived from an EMBL/GenBank/DDBJ whole genome shotgun (WGS) entry which is preliminary data.</text>
</comment>
<dbReference type="InterPro" id="IPR030374">
    <property type="entry name" value="PABS"/>
</dbReference>
<keyword evidence="3 5" id="KW-0745">Spermidine biosynthesis</keyword>
<organism evidence="8 9">
    <name type="scientific">Pseudothauera lacus</name>
    <dbReference type="NCBI Taxonomy" id="2136175"/>
    <lineage>
        <taxon>Bacteria</taxon>
        <taxon>Pseudomonadati</taxon>
        <taxon>Pseudomonadota</taxon>
        <taxon>Betaproteobacteria</taxon>
        <taxon>Rhodocyclales</taxon>
        <taxon>Zoogloeaceae</taxon>
        <taxon>Pseudothauera</taxon>
    </lineage>
</organism>
<dbReference type="UniPathway" id="UPA00248">
    <property type="reaction ID" value="UER00314"/>
</dbReference>
<evidence type="ECO:0000256" key="6">
    <source>
        <dbReference type="PROSITE-ProRule" id="PRU00354"/>
    </source>
</evidence>
<comment type="catalytic activity">
    <reaction evidence="5">
        <text>S-adenosyl 3-(methylsulfanyl)propylamine + putrescine = S-methyl-5'-thioadenosine + spermidine + H(+)</text>
        <dbReference type="Rhea" id="RHEA:12721"/>
        <dbReference type="ChEBI" id="CHEBI:15378"/>
        <dbReference type="ChEBI" id="CHEBI:17509"/>
        <dbReference type="ChEBI" id="CHEBI:57443"/>
        <dbReference type="ChEBI" id="CHEBI:57834"/>
        <dbReference type="ChEBI" id="CHEBI:326268"/>
        <dbReference type="EC" id="2.5.1.16"/>
    </reaction>
</comment>
<dbReference type="PANTHER" id="PTHR11558:SF11">
    <property type="entry name" value="SPERMIDINE SYNTHASE"/>
    <property type="match status" value="1"/>
</dbReference>
<comment type="pathway">
    <text evidence="5">Amine and polyamine biosynthesis; spermidine biosynthesis; spermidine from putrescine: step 1/1.</text>
</comment>
<reference evidence="8 9" key="1">
    <citation type="submission" date="2018-03" db="EMBL/GenBank/DDBJ databases">
        <authorList>
            <person name="Keele B.F."/>
        </authorList>
    </citation>
    <scope>NUCLEOTIDE SEQUENCE [LARGE SCALE GENOMIC DNA]</scope>
    <source>
        <strain evidence="8 9">D20</strain>
    </source>
</reference>
<comment type="function">
    <text evidence="5">Catalyzes the irreversible transfer of a propylamine group from the amino donor S-adenosylmethioninamine (decarboxy-AdoMet) to putrescine (1,4-diaminobutane) to yield spermidine.</text>
</comment>
<dbReference type="InterPro" id="IPR029063">
    <property type="entry name" value="SAM-dependent_MTases_sf"/>
</dbReference>
<dbReference type="RefSeq" id="WP_107492028.1">
    <property type="nucleotide sequence ID" value="NZ_PZKC01000002.1"/>
</dbReference>
<comment type="caution">
    <text evidence="5">Lacks conserved residue(s) required for the propagation of feature annotation.</text>
</comment>
<dbReference type="EC" id="2.5.1.16" evidence="5"/>
<feature type="binding site" evidence="5">
    <location>
        <position position="39"/>
    </location>
    <ligand>
        <name>S-methyl-5'-thioadenosine</name>
        <dbReference type="ChEBI" id="CHEBI:17509"/>
    </ligand>
</feature>
<dbReference type="GO" id="GO:0004766">
    <property type="term" value="F:spermidine synthase activity"/>
    <property type="evidence" value="ECO:0007669"/>
    <property type="project" value="UniProtKB-UniRule"/>
</dbReference>
<dbReference type="PROSITE" id="PS51006">
    <property type="entry name" value="PABS_2"/>
    <property type="match status" value="1"/>
</dbReference>
<dbReference type="Proteomes" id="UP000241193">
    <property type="component" value="Unassembled WGS sequence"/>
</dbReference>
<dbReference type="PANTHER" id="PTHR11558">
    <property type="entry name" value="SPERMIDINE/SPERMINE SYNTHASE"/>
    <property type="match status" value="1"/>
</dbReference>
<dbReference type="EMBL" id="PZKC01000002">
    <property type="protein sequence ID" value="PTD97508.1"/>
    <property type="molecule type" value="Genomic_DNA"/>
</dbReference>
<keyword evidence="4 5" id="KW-0620">Polyamine biosynthesis</keyword>
<dbReference type="InterPro" id="IPR037163">
    <property type="entry name" value="Spermidine_synt_N_sf"/>
</dbReference>
<dbReference type="OrthoDB" id="9793120at2"/>
<proteinExistence type="inferred from homology"/>
<feature type="binding site" evidence="5">
    <location>
        <position position="114"/>
    </location>
    <ligand>
        <name>S-methyl-5'-thioadenosine</name>
        <dbReference type="ChEBI" id="CHEBI:17509"/>
    </ligand>
</feature>
<keyword evidence="2 5" id="KW-0808">Transferase</keyword>